<keyword evidence="1" id="KW-0812">Transmembrane</keyword>
<dbReference type="AlphaFoldDB" id="A0A286UAR0"/>
<dbReference type="Proteomes" id="UP000217199">
    <property type="component" value="Unassembled WGS sequence"/>
</dbReference>
<keyword evidence="1" id="KW-0472">Membrane</keyword>
<organism evidence="2 3">
    <name type="scientific">Pyrrhoderma noxium</name>
    <dbReference type="NCBI Taxonomy" id="2282107"/>
    <lineage>
        <taxon>Eukaryota</taxon>
        <taxon>Fungi</taxon>
        <taxon>Dikarya</taxon>
        <taxon>Basidiomycota</taxon>
        <taxon>Agaricomycotina</taxon>
        <taxon>Agaricomycetes</taxon>
        <taxon>Hymenochaetales</taxon>
        <taxon>Hymenochaetaceae</taxon>
        <taxon>Pyrrhoderma</taxon>
    </lineage>
</organism>
<protein>
    <submittedName>
        <fullName evidence="2">Uncharacterized protein</fullName>
    </submittedName>
</protein>
<gene>
    <name evidence="2" type="ORF">PNOK_0828000</name>
</gene>
<evidence type="ECO:0000313" key="2">
    <source>
        <dbReference type="EMBL" id="PAV16660.1"/>
    </source>
</evidence>
<accession>A0A286UAR0</accession>
<dbReference type="OrthoDB" id="3244886at2759"/>
<keyword evidence="1" id="KW-1133">Transmembrane helix</keyword>
<comment type="caution">
    <text evidence="2">The sequence shown here is derived from an EMBL/GenBank/DDBJ whole genome shotgun (WGS) entry which is preliminary data.</text>
</comment>
<keyword evidence="3" id="KW-1185">Reference proteome</keyword>
<reference evidence="2 3" key="1">
    <citation type="journal article" date="2017" name="Mol. Ecol.">
        <title>Comparative and population genomic landscape of Phellinus noxius: A hypervariable fungus causing root rot in trees.</title>
        <authorList>
            <person name="Chung C.L."/>
            <person name="Lee T.J."/>
            <person name="Akiba M."/>
            <person name="Lee H.H."/>
            <person name="Kuo T.H."/>
            <person name="Liu D."/>
            <person name="Ke H.M."/>
            <person name="Yokoi T."/>
            <person name="Roa M.B."/>
            <person name="Lu M.J."/>
            <person name="Chang Y.Y."/>
            <person name="Ann P.J."/>
            <person name="Tsai J.N."/>
            <person name="Chen C.Y."/>
            <person name="Tzean S.S."/>
            <person name="Ota Y."/>
            <person name="Hattori T."/>
            <person name="Sahashi N."/>
            <person name="Liou R.F."/>
            <person name="Kikuchi T."/>
            <person name="Tsai I.J."/>
        </authorList>
    </citation>
    <scope>NUCLEOTIDE SEQUENCE [LARGE SCALE GENOMIC DNA]</scope>
    <source>
        <strain evidence="2 3">FFPRI411160</strain>
    </source>
</reference>
<evidence type="ECO:0000256" key="1">
    <source>
        <dbReference type="SAM" id="Phobius"/>
    </source>
</evidence>
<dbReference type="EMBL" id="NBII01000008">
    <property type="protein sequence ID" value="PAV16660.1"/>
    <property type="molecule type" value="Genomic_DNA"/>
</dbReference>
<dbReference type="InParanoid" id="A0A286UAR0"/>
<name>A0A286UAR0_9AGAM</name>
<proteinExistence type="predicted"/>
<feature type="transmembrane region" description="Helical" evidence="1">
    <location>
        <begin position="55"/>
        <end position="85"/>
    </location>
</feature>
<feature type="transmembrane region" description="Helical" evidence="1">
    <location>
        <begin position="133"/>
        <end position="152"/>
    </location>
</feature>
<feature type="transmembrane region" description="Helical" evidence="1">
    <location>
        <begin position="105"/>
        <end position="127"/>
    </location>
</feature>
<sequence>MSSFIKTFSSIPQSFGKQVLSLTCHARLALASGPEDYELILRRTVREVKFYSEILVMILLAARTSFLISSTVACLLFNLIIYVCLETLTGESLHECINEFPCSRIALACITRLPALTVLYTLAAVGLSEWTSPATKIVLCIVASVFLFGLLLKFRVHVALSSLICWVEKMVVNAFKGLVSIILYRRRSKEVDLEEGKIQESESLPELKSEKDECSMTTSVADEKSISDMPPVCSDCV</sequence>
<evidence type="ECO:0000313" key="3">
    <source>
        <dbReference type="Proteomes" id="UP000217199"/>
    </source>
</evidence>